<proteinExistence type="predicted"/>
<dbReference type="RefSeq" id="WP_121687550.1">
    <property type="nucleotide sequence ID" value="NZ_RCUY01000002.1"/>
</dbReference>
<evidence type="ECO:0000256" key="2">
    <source>
        <dbReference type="SAM" id="Phobius"/>
    </source>
</evidence>
<sequence length="372" mass="38717">MSALSASPGRLVPARFRPLLNPLTVLFVSGATAMLASIWLFYSAFALPLSVTLAPDADARAGHHTPFADLGIGREFLLGSTIVAALATVLVLAVGFVSWRGLRTGLRRGSPRARIGASIGVPILMVVVPGCLAVFAAQSGLSRIATTMHDTLPTPLVASSGVLGRTLLCLLWGLVVVQCVLWVGSAWRTATPPRRPRPETRGVRVWFLALGAVALACPLVFALLAAVTALGRDQGEYSAHLGFTVGLIVRGGMLMLLSVGLLVWLGALSARSHPQTRAAGTIVMLTVMLWGLTGLVSPVMSALQETGGPDARGAILLRVIIPLAVGTCGLVLARRLPTDVGPRLPELSTGAPAHSSVSGERGTMESSWKTSG</sequence>
<reference evidence="3 4" key="1">
    <citation type="submission" date="2018-10" db="EMBL/GenBank/DDBJ databases">
        <authorList>
            <person name="Li J."/>
        </authorList>
    </citation>
    <scope>NUCLEOTIDE SEQUENCE [LARGE SCALE GENOMIC DNA]</scope>
    <source>
        <strain evidence="3 4">JCM 11654</strain>
    </source>
</reference>
<feature type="transmembrane region" description="Helical" evidence="2">
    <location>
        <begin position="315"/>
        <end position="333"/>
    </location>
</feature>
<dbReference type="Proteomes" id="UP000269438">
    <property type="component" value="Unassembled WGS sequence"/>
</dbReference>
<keyword evidence="4" id="KW-1185">Reference proteome</keyword>
<name>A0A3L7ATY1_9MICO</name>
<feature type="transmembrane region" description="Helical" evidence="2">
    <location>
        <begin position="20"/>
        <end position="42"/>
    </location>
</feature>
<feature type="transmembrane region" description="Helical" evidence="2">
    <location>
        <begin position="162"/>
        <end position="184"/>
    </location>
</feature>
<evidence type="ECO:0000313" key="4">
    <source>
        <dbReference type="Proteomes" id="UP000269438"/>
    </source>
</evidence>
<protein>
    <submittedName>
        <fullName evidence="3">Uncharacterized protein</fullName>
    </submittedName>
</protein>
<gene>
    <name evidence="3" type="ORF">D9V34_03735</name>
</gene>
<feature type="transmembrane region" description="Helical" evidence="2">
    <location>
        <begin position="76"/>
        <end position="99"/>
    </location>
</feature>
<feature type="region of interest" description="Disordered" evidence="1">
    <location>
        <begin position="343"/>
        <end position="372"/>
    </location>
</feature>
<evidence type="ECO:0000256" key="1">
    <source>
        <dbReference type="SAM" id="MobiDB-lite"/>
    </source>
</evidence>
<dbReference type="EMBL" id="RCUY01000002">
    <property type="protein sequence ID" value="RLP83927.1"/>
    <property type="molecule type" value="Genomic_DNA"/>
</dbReference>
<organism evidence="3 4">
    <name type="scientific">Mycetocola lacteus</name>
    <dbReference type="NCBI Taxonomy" id="76637"/>
    <lineage>
        <taxon>Bacteria</taxon>
        <taxon>Bacillati</taxon>
        <taxon>Actinomycetota</taxon>
        <taxon>Actinomycetes</taxon>
        <taxon>Micrococcales</taxon>
        <taxon>Microbacteriaceae</taxon>
        <taxon>Mycetocola</taxon>
    </lineage>
</organism>
<keyword evidence="2" id="KW-1133">Transmembrane helix</keyword>
<feature type="transmembrane region" description="Helical" evidence="2">
    <location>
        <begin position="247"/>
        <end position="270"/>
    </location>
</feature>
<keyword evidence="2" id="KW-0812">Transmembrane</keyword>
<dbReference type="AlphaFoldDB" id="A0A3L7ATY1"/>
<feature type="transmembrane region" description="Helical" evidence="2">
    <location>
        <begin position="282"/>
        <end position="303"/>
    </location>
</feature>
<accession>A0A3L7ATY1</accession>
<comment type="caution">
    <text evidence="3">The sequence shown here is derived from an EMBL/GenBank/DDBJ whole genome shotgun (WGS) entry which is preliminary data.</text>
</comment>
<keyword evidence="2" id="KW-0472">Membrane</keyword>
<evidence type="ECO:0000313" key="3">
    <source>
        <dbReference type="EMBL" id="RLP83927.1"/>
    </source>
</evidence>
<feature type="transmembrane region" description="Helical" evidence="2">
    <location>
        <begin position="119"/>
        <end position="142"/>
    </location>
</feature>
<feature type="transmembrane region" description="Helical" evidence="2">
    <location>
        <begin position="205"/>
        <end position="227"/>
    </location>
</feature>